<protein>
    <recommendedName>
        <fullName evidence="3">Reverse transcriptase</fullName>
    </recommendedName>
</protein>
<organism evidence="1 2">
    <name type="scientific">Zophobas morio</name>
    <dbReference type="NCBI Taxonomy" id="2755281"/>
    <lineage>
        <taxon>Eukaryota</taxon>
        <taxon>Metazoa</taxon>
        <taxon>Ecdysozoa</taxon>
        <taxon>Arthropoda</taxon>
        <taxon>Hexapoda</taxon>
        <taxon>Insecta</taxon>
        <taxon>Pterygota</taxon>
        <taxon>Neoptera</taxon>
        <taxon>Endopterygota</taxon>
        <taxon>Coleoptera</taxon>
        <taxon>Polyphaga</taxon>
        <taxon>Cucujiformia</taxon>
        <taxon>Tenebrionidae</taxon>
        <taxon>Zophobas</taxon>
    </lineage>
</organism>
<comment type="caution">
    <text evidence="1">The sequence shown here is derived from an EMBL/GenBank/DDBJ whole genome shotgun (WGS) entry which is preliminary data.</text>
</comment>
<accession>A0AA38IP80</accession>
<reference evidence="1" key="1">
    <citation type="journal article" date="2023" name="G3 (Bethesda)">
        <title>Whole genome assemblies of Zophobas morio and Tenebrio molitor.</title>
        <authorList>
            <person name="Kaur S."/>
            <person name="Stinson S.A."/>
            <person name="diCenzo G.C."/>
        </authorList>
    </citation>
    <scope>NUCLEOTIDE SEQUENCE</scope>
    <source>
        <strain evidence="1">QUZm001</strain>
    </source>
</reference>
<evidence type="ECO:0000313" key="1">
    <source>
        <dbReference type="EMBL" id="KAJ3658609.1"/>
    </source>
</evidence>
<evidence type="ECO:0000313" key="2">
    <source>
        <dbReference type="Proteomes" id="UP001168821"/>
    </source>
</evidence>
<evidence type="ECO:0008006" key="3">
    <source>
        <dbReference type="Google" id="ProtNLM"/>
    </source>
</evidence>
<proteinExistence type="predicted"/>
<dbReference type="AlphaFoldDB" id="A0AA38IP80"/>
<dbReference type="EMBL" id="JALNTZ010000003">
    <property type="protein sequence ID" value="KAJ3658609.1"/>
    <property type="molecule type" value="Genomic_DNA"/>
</dbReference>
<gene>
    <name evidence="1" type="ORF">Zmor_010338</name>
</gene>
<keyword evidence="2" id="KW-1185">Reference proteome</keyword>
<dbReference type="PANTHER" id="PTHR19446">
    <property type="entry name" value="REVERSE TRANSCRIPTASES"/>
    <property type="match status" value="1"/>
</dbReference>
<sequence>MGRGIRDTACRENVMEEARKLFPQHGPLECMDLVVDGQVPAFTLDELQEAAGRLRKGKAPDPDKILPEVCKIKNYGKECEKECLELINKCLENGQVPKEWQGARLVLIEKERKKGEKAKYRPICLLNEMGKLYEGMLGARLRNDVRRLESLAETQYGRGANQGT</sequence>
<dbReference type="Proteomes" id="UP001168821">
    <property type="component" value="Unassembled WGS sequence"/>
</dbReference>
<name>A0AA38IP80_9CUCU</name>